<accession>A0A382EZT4</accession>
<organism evidence="1">
    <name type="scientific">marine metagenome</name>
    <dbReference type="NCBI Taxonomy" id="408172"/>
    <lineage>
        <taxon>unclassified sequences</taxon>
        <taxon>metagenomes</taxon>
        <taxon>ecological metagenomes</taxon>
    </lineage>
</organism>
<proteinExistence type="predicted"/>
<reference evidence="1" key="1">
    <citation type="submission" date="2018-05" db="EMBL/GenBank/DDBJ databases">
        <authorList>
            <person name="Lanie J.A."/>
            <person name="Ng W.-L."/>
            <person name="Kazmierczak K.M."/>
            <person name="Andrzejewski T.M."/>
            <person name="Davidsen T.M."/>
            <person name="Wayne K.J."/>
            <person name="Tettelin H."/>
            <person name="Glass J.I."/>
            <person name="Rusch D."/>
            <person name="Podicherti R."/>
            <person name="Tsui H.-C.T."/>
            <person name="Winkler M.E."/>
        </authorList>
    </citation>
    <scope>NUCLEOTIDE SEQUENCE</scope>
</reference>
<evidence type="ECO:0000313" key="1">
    <source>
        <dbReference type="EMBL" id="SVB55939.1"/>
    </source>
</evidence>
<sequence length="55" mass="6275">MKTGEGIRVTGVNNKGGINPIDDAAILSMLDRLDELYRGFPWESRIWREQGVRRS</sequence>
<name>A0A382EZT4_9ZZZZ</name>
<feature type="non-terminal residue" evidence="1">
    <location>
        <position position="55"/>
    </location>
</feature>
<gene>
    <name evidence="1" type="ORF">METZ01_LOCUS208793</name>
</gene>
<dbReference type="AlphaFoldDB" id="A0A382EZT4"/>
<dbReference type="EMBL" id="UINC01047097">
    <property type="protein sequence ID" value="SVB55939.1"/>
    <property type="molecule type" value="Genomic_DNA"/>
</dbReference>
<protein>
    <submittedName>
        <fullName evidence="1">Uncharacterized protein</fullName>
    </submittedName>
</protein>